<evidence type="ECO:0000256" key="7">
    <source>
        <dbReference type="SAM" id="MobiDB-lite"/>
    </source>
</evidence>
<keyword evidence="10" id="KW-1185">Reference proteome</keyword>
<comment type="similarity">
    <text evidence="6">Belongs to the peptidase M48 family.</text>
</comment>
<evidence type="ECO:0000256" key="4">
    <source>
        <dbReference type="ARBA" id="ARBA00022833"/>
    </source>
</evidence>
<keyword evidence="2" id="KW-0479">Metal-binding</keyword>
<dbReference type="Gene3D" id="3.30.2010.10">
    <property type="entry name" value="Metalloproteases ('zincins'), catalytic domain"/>
    <property type="match status" value="1"/>
</dbReference>
<name>A0ABQ7K969_9FUNG</name>
<evidence type="ECO:0000256" key="6">
    <source>
        <dbReference type="RuleBase" id="RU003983"/>
    </source>
</evidence>
<keyword evidence="3 6" id="KW-0378">Hydrolase</keyword>
<keyword evidence="5 6" id="KW-0482">Metalloprotease</keyword>
<reference evidence="9 10" key="1">
    <citation type="journal article" date="2020" name="Fungal Divers.">
        <title>Resolving the Mortierellaceae phylogeny through synthesis of multi-gene phylogenetics and phylogenomics.</title>
        <authorList>
            <person name="Vandepol N."/>
            <person name="Liber J."/>
            <person name="Desiro A."/>
            <person name="Na H."/>
            <person name="Kennedy M."/>
            <person name="Barry K."/>
            <person name="Grigoriev I.V."/>
            <person name="Miller A.N."/>
            <person name="O'Donnell K."/>
            <person name="Stajich J.E."/>
            <person name="Bonito G."/>
        </authorList>
    </citation>
    <scope>NUCLEOTIDE SEQUENCE [LARGE SCALE GENOMIC DNA]</scope>
    <source>
        <strain evidence="9 10">AD045</strain>
    </source>
</reference>
<evidence type="ECO:0000313" key="9">
    <source>
        <dbReference type="EMBL" id="KAG0293914.1"/>
    </source>
</evidence>
<keyword evidence="4 6" id="KW-0862">Zinc</keyword>
<accession>A0ABQ7K969</accession>
<dbReference type="InterPro" id="IPR051156">
    <property type="entry name" value="Mito/Outer_Membr_Metalloprot"/>
</dbReference>
<organism evidence="9 10">
    <name type="scientific">Linnemannia gamsii</name>
    <dbReference type="NCBI Taxonomy" id="64522"/>
    <lineage>
        <taxon>Eukaryota</taxon>
        <taxon>Fungi</taxon>
        <taxon>Fungi incertae sedis</taxon>
        <taxon>Mucoromycota</taxon>
        <taxon>Mortierellomycotina</taxon>
        <taxon>Mortierellomycetes</taxon>
        <taxon>Mortierellales</taxon>
        <taxon>Mortierellaceae</taxon>
        <taxon>Linnemannia</taxon>
    </lineage>
</organism>
<evidence type="ECO:0000256" key="2">
    <source>
        <dbReference type="ARBA" id="ARBA00022723"/>
    </source>
</evidence>
<proteinExistence type="inferred from homology"/>
<dbReference type="PANTHER" id="PTHR22726">
    <property type="entry name" value="METALLOENDOPEPTIDASE OMA1"/>
    <property type="match status" value="1"/>
</dbReference>
<evidence type="ECO:0000313" key="10">
    <source>
        <dbReference type="Proteomes" id="UP001194696"/>
    </source>
</evidence>
<comment type="cofactor">
    <cofactor evidence="6">
        <name>Zn(2+)</name>
        <dbReference type="ChEBI" id="CHEBI:29105"/>
    </cofactor>
    <text evidence="6">Binds 1 zinc ion per subunit.</text>
</comment>
<keyword evidence="1 6" id="KW-0645">Protease</keyword>
<feature type="region of interest" description="Disordered" evidence="7">
    <location>
        <begin position="39"/>
        <end position="75"/>
    </location>
</feature>
<dbReference type="Proteomes" id="UP001194696">
    <property type="component" value="Unassembled WGS sequence"/>
</dbReference>
<feature type="domain" description="Peptidase M48" evidence="8">
    <location>
        <begin position="189"/>
        <end position="250"/>
    </location>
</feature>
<comment type="caution">
    <text evidence="9">The sequence shown here is derived from an EMBL/GenBank/DDBJ whole genome shotgun (WGS) entry which is preliminary data.</text>
</comment>
<dbReference type="EMBL" id="JAAAIM010000138">
    <property type="protein sequence ID" value="KAG0293914.1"/>
    <property type="molecule type" value="Genomic_DNA"/>
</dbReference>
<protein>
    <recommendedName>
        <fullName evidence="8">Peptidase M48 domain-containing protein</fullName>
    </recommendedName>
</protein>
<evidence type="ECO:0000256" key="1">
    <source>
        <dbReference type="ARBA" id="ARBA00022670"/>
    </source>
</evidence>
<evidence type="ECO:0000256" key="3">
    <source>
        <dbReference type="ARBA" id="ARBA00022801"/>
    </source>
</evidence>
<gene>
    <name evidence="9" type="ORF">BGZ96_002087</name>
</gene>
<sequence>MVLERRETKFEDLSRWEMGISLVTRRDTAPVGVVAAIGNKGSSTASTPAAAVDSISLSPPSSSSPPPGQTPDPESIVLIGSQNSSQLHMDDKGHAYMAGQLLKELRDNNLLVENPDNKALQLANHTFKNLLDGAVQDDGNHLKPYLKDTIATPAPMAFISTTTSSTTATTTINTRGTITIGTNKKDYSRFGKRPFRVHVSKDKGQLAFADGYRNIVIEQDLIQAFGYDEDMVAAVLAHELAHAMQDHVHEQEADFLSLEILARSGYDPITAARLQKFLVESKERPLLAKVSRCTTLTQKKAFSEVGA</sequence>
<evidence type="ECO:0000256" key="5">
    <source>
        <dbReference type="ARBA" id="ARBA00023049"/>
    </source>
</evidence>
<dbReference type="PANTHER" id="PTHR22726:SF1">
    <property type="entry name" value="METALLOENDOPEPTIDASE OMA1, MITOCHONDRIAL"/>
    <property type="match status" value="1"/>
</dbReference>
<dbReference type="Pfam" id="PF01435">
    <property type="entry name" value="Peptidase_M48"/>
    <property type="match status" value="1"/>
</dbReference>
<dbReference type="InterPro" id="IPR001915">
    <property type="entry name" value="Peptidase_M48"/>
</dbReference>
<evidence type="ECO:0000259" key="8">
    <source>
        <dbReference type="Pfam" id="PF01435"/>
    </source>
</evidence>